<organism evidence="10 11">
    <name type="scientific">Metallococcus carri</name>
    <dbReference type="NCBI Taxonomy" id="1656884"/>
    <lineage>
        <taxon>Bacteria</taxon>
        <taxon>Bacillati</taxon>
        <taxon>Actinomycetota</taxon>
        <taxon>Actinomycetes</taxon>
        <taxon>Micrococcales</taxon>
        <taxon>Dermacoccaceae</taxon>
        <taxon>Metallococcus</taxon>
    </lineage>
</organism>
<keyword evidence="3 7" id="KW-0808">Transferase</keyword>
<gene>
    <name evidence="10" type="ORF">G9U51_13315</name>
</gene>
<feature type="active site" description="Acyl-thioester intermediate" evidence="6">
    <location>
        <position position="88"/>
    </location>
</feature>
<dbReference type="Pfam" id="PF02803">
    <property type="entry name" value="Thiolase_C"/>
    <property type="match status" value="1"/>
</dbReference>
<dbReference type="SUPFAM" id="SSF53901">
    <property type="entry name" value="Thiolase-like"/>
    <property type="match status" value="2"/>
</dbReference>
<evidence type="ECO:0000259" key="9">
    <source>
        <dbReference type="Pfam" id="PF02803"/>
    </source>
</evidence>
<evidence type="ECO:0000313" key="11">
    <source>
        <dbReference type="Proteomes" id="UP000744769"/>
    </source>
</evidence>
<dbReference type="PANTHER" id="PTHR18919">
    <property type="entry name" value="ACETYL-COA C-ACYLTRANSFERASE"/>
    <property type="match status" value="1"/>
</dbReference>
<proteinExistence type="inferred from homology"/>
<feature type="domain" description="Thiolase N-terminal" evidence="8">
    <location>
        <begin position="5"/>
        <end position="266"/>
    </location>
</feature>
<name>A0A967B8J0_9MICO</name>
<dbReference type="EMBL" id="JAAOIV010000010">
    <property type="protein sequence ID" value="NHN56756.1"/>
    <property type="molecule type" value="Genomic_DNA"/>
</dbReference>
<keyword evidence="11" id="KW-1185">Reference proteome</keyword>
<evidence type="ECO:0000259" key="8">
    <source>
        <dbReference type="Pfam" id="PF00108"/>
    </source>
</evidence>
<dbReference type="InterPro" id="IPR020616">
    <property type="entry name" value="Thiolase_N"/>
</dbReference>
<comment type="similarity">
    <text evidence="1 7">Belongs to the thiolase-like superfamily. Thiolase family.</text>
</comment>
<evidence type="ECO:0000256" key="5">
    <source>
        <dbReference type="ARBA" id="ARBA00040529"/>
    </source>
</evidence>
<comment type="caution">
    <text evidence="10">The sequence shown here is derived from an EMBL/GenBank/DDBJ whole genome shotgun (WGS) entry which is preliminary data.</text>
</comment>
<evidence type="ECO:0000256" key="4">
    <source>
        <dbReference type="ARBA" id="ARBA00023315"/>
    </source>
</evidence>
<dbReference type="CDD" id="cd00751">
    <property type="entry name" value="thiolase"/>
    <property type="match status" value="1"/>
</dbReference>
<evidence type="ECO:0000256" key="3">
    <source>
        <dbReference type="ARBA" id="ARBA00022679"/>
    </source>
</evidence>
<dbReference type="Pfam" id="PF00108">
    <property type="entry name" value="Thiolase_N"/>
    <property type="match status" value="1"/>
</dbReference>
<evidence type="ECO:0000256" key="6">
    <source>
        <dbReference type="PIRSR" id="PIRSR000429-1"/>
    </source>
</evidence>
<sequence>MREAVICEPVRTPIGRYGGVLKEVSAAELGATVVRGILDRTGLDPMLIEDIVVGHGNGTADAPALGRVIGLDAGLPIEVPGYHLDRRCGSGLQAVINAAMAVQTGAQDLVLAGGVESMSNAVFYSGDMRWGASRSGVTMHDQLARGRVTAGGKNYPVPGGMIETAENLRREHSISREDQDALAVESHRRAVEAQRSGAFAQEIVPVTINTRKGEVVVDTDEHPRADTTLESLAALKPIMAKQDPEATVTAGNASGQNDAAALAIVTTPEVAEREGLTPLVRLAGWAVAGVAPATMGIGPVPATAKVLESLGLTLADMDLIELNEAFAAQALSVMKVWGFTDADRERTNVLGSGISLGHPIGATGGRMLATLARQLHARGGRFGLETMCIGGGQGLAAVFERLG</sequence>
<dbReference type="InterPro" id="IPR002155">
    <property type="entry name" value="Thiolase"/>
</dbReference>
<dbReference type="PIRSF" id="PIRSF000429">
    <property type="entry name" value="Ac-CoA_Ac_transf"/>
    <property type="match status" value="1"/>
</dbReference>
<dbReference type="Gene3D" id="3.40.47.10">
    <property type="match status" value="2"/>
</dbReference>
<keyword evidence="4 7" id="KW-0012">Acyltransferase</keyword>
<feature type="active site" description="Proton acceptor" evidence="6">
    <location>
        <position position="358"/>
    </location>
</feature>
<evidence type="ECO:0000313" key="10">
    <source>
        <dbReference type="EMBL" id="NHN56756.1"/>
    </source>
</evidence>
<dbReference type="EC" id="2.3.1.9" evidence="2"/>
<dbReference type="FunFam" id="3.40.47.10:FF:000010">
    <property type="entry name" value="Acetyl-CoA acetyltransferase (Thiolase)"/>
    <property type="match status" value="1"/>
</dbReference>
<dbReference type="InterPro" id="IPR020617">
    <property type="entry name" value="Thiolase_C"/>
</dbReference>
<protein>
    <recommendedName>
        <fullName evidence="5">Probable acetyl-CoA acetyltransferase</fullName>
        <ecNumber evidence="2">2.3.1.9</ecNumber>
    </recommendedName>
</protein>
<dbReference type="InterPro" id="IPR016039">
    <property type="entry name" value="Thiolase-like"/>
</dbReference>
<evidence type="ECO:0000256" key="7">
    <source>
        <dbReference type="RuleBase" id="RU003557"/>
    </source>
</evidence>
<evidence type="ECO:0000256" key="2">
    <source>
        <dbReference type="ARBA" id="ARBA00012705"/>
    </source>
</evidence>
<accession>A0A967B8J0</accession>
<dbReference type="NCBIfam" id="NF004853">
    <property type="entry name" value="PRK06205.1"/>
    <property type="match status" value="1"/>
</dbReference>
<reference evidence="10" key="1">
    <citation type="submission" date="2020-03" db="EMBL/GenBank/DDBJ databases">
        <title>Draft sequencing of Calidifontibacter sp. DB0510.</title>
        <authorList>
            <person name="Kim D.-U."/>
        </authorList>
    </citation>
    <scope>NUCLEOTIDE SEQUENCE</scope>
    <source>
        <strain evidence="10">DB0510</strain>
    </source>
</reference>
<dbReference type="PANTHER" id="PTHR18919:SF107">
    <property type="entry name" value="ACETYL-COA ACETYLTRANSFERASE, CYTOSOLIC"/>
    <property type="match status" value="1"/>
</dbReference>
<feature type="domain" description="Thiolase C-terminal" evidence="9">
    <location>
        <begin position="277"/>
        <end position="401"/>
    </location>
</feature>
<dbReference type="GO" id="GO:0003985">
    <property type="term" value="F:acetyl-CoA C-acetyltransferase activity"/>
    <property type="evidence" value="ECO:0007669"/>
    <property type="project" value="UniProtKB-EC"/>
</dbReference>
<dbReference type="AlphaFoldDB" id="A0A967B8J0"/>
<feature type="active site" description="Proton acceptor" evidence="6">
    <location>
        <position position="388"/>
    </location>
</feature>
<dbReference type="NCBIfam" id="TIGR01930">
    <property type="entry name" value="AcCoA-C-Actrans"/>
    <property type="match status" value="1"/>
</dbReference>
<dbReference type="Proteomes" id="UP000744769">
    <property type="component" value="Unassembled WGS sequence"/>
</dbReference>
<evidence type="ECO:0000256" key="1">
    <source>
        <dbReference type="ARBA" id="ARBA00010982"/>
    </source>
</evidence>